<keyword evidence="5" id="KW-1185">Reference proteome</keyword>
<dbReference type="InterPro" id="IPR009057">
    <property type="entry name" value="Homeodomain-like_sf"/>
</dbReference>
<reference evidence="5" key="1">
    <citation type="journal article" date="2019" name="Int. J. Syst. Evol. Microbiol.">
        <title>The Global Catalogue of Microorganisms (GCM) 10K type strain sequencing project: providing services to taxonomists for standard genome sequencing and annotation.</title>
        <authorList>
            <consortium name="The Broad Institute Genomics Platform"/>
            <consortium name="The Broad Institute Genome Sequencing Center for Infectious Disease"/>
            <person name="Wu L."/>
            <person name="Ma J."/>
        </authorList>
    </citation>
    <scope>NUCLEOTIDE SEQUENCE [LARGE SCALE GENOMIC DNA]</scope>
    <source>
        <strain evidence="5">CGMCC 1.16026</strain>
    </source>
</reference>
<dbReference type="Gene3D" id="1.10.357.10">
    <property type="entry name" value="Tetracycline Repressor, domain 2"/>
    <property type="match status" value="1"/>
</dbReference>
<evidence type="ECO:0000256" key="2">
    <source>
        <dbReference type="PROSITE-ProRule" id="PRU00335"/>
    </source>
</evidence>
<dbReference type="InterPro" id="IPR050109">
    <property type="entry name" value="HTH-type_TetR-like_transc_reg"/>
</dbReference>
<dbReference type="InterPro" id="IPR001647">
    <property type="entry name" value="HTH_TetR"/>
</dbReference>
<dbReference type="Proteomes" id="UP001596391">
    <property type="component" value="Unassembled WGS sequence"/>
</dbReference>
<feature type="domain" description="HTH tetR-type" evidence="3">
    <location>
        <begin position="4"/>
        <end position="64"/>
    </location>
</feature>
<proteinExistence type="predicted"/>
<evidence type="ECO:0000313" key="5">
    <source>
        <dbReference type="Proteomes" id="UP001596391"/>
    </source>
</evidence>
<keyword evidence="1 2" id="KW-0238">DNA-binding</keyword>
<comment type="caution">
    <text evidence="4">The sequence shown here is derived from an EMBL/GenBank/DDBJ whole genome shotgun (WGS) entry which is preliminary data.</text>
</comment>
<protein>
    <submittedName>
        <fullName evidence="4">TetR/AcrR family transcriptional regulator</fullName>
    </submittedName>
</protein>
<gene>
    <name evidence="4" type="ORF">ACFQBQ_02850</name>
</gene>
<dbReference type="Gene3D" id="1.10.10.60">
    <property type="entry name" value="Homeodomain-like"/>
    <property type="match status" value="1"/>
</dbReference>
<evidence type="ECO:0000256" key="1">
    <source>
        <dbReference type="ARBA" id="ARBA00023125"/>
    </source>
</evidence>
<feature type="DNA-binding region" description="H-T-H motif" evidence="2">
    <location>
        <begin position="27"/>
        <end position="46"/>
    </location>
</feature>
<dbReference type="PANTHER" id="PTHR30055:SF146">
    <property type="entry name" value="HTH-TYPE TRANSCRIPTIONAL DUAL REGULATOR CECR"/>
    <property type="match status" value="1"/>
</dbReference>
<dbReference type="EMBL" id="JBHSWI010000001">
    <property type="protein sequence ID" value="MFC6644544.1"/>
    <property type="molecule type" value="Genomic_DNA"/>
</dbReference>
<dbReference type="InterPro" id="IPR039536">
    <property type="entry name" value="TetR_C_Proteobacteria"/>
</dbReference>
<sequence length="196" mass="22247">MARESGREKILRGAMRVFLEDGYDAASMDRVAEMSGVARRTLYNQFPAGKESMFLAAVEEFWKGFPQLSWEDSGEVEATLRYVADAIVRFWTAEDMVPYLRMAIAVSERFPGLVVRPGDGGKLPLMEQLMQWLKKMHRARRMRVPNAELAMWQLFGLVTEPLVWPRLIGIELPTGEAFRKAVVDGAVAAMMRLYAV</sequence>
<dbReference type="PROSITE" id="PS50977">
    <property type="entry name" value="HTH_TETR_2"/>
    <property type="match status" value="1"/>
</dbReference>
<dbReference type="RefSeq" id="WP_263372475.1">
    <property type="nucleotide sequence ID" value="NZ_JAGSYD010000005.1"/>
</dbReference>
<evidence type="ECO:0000259" key="3">
    <source>
        <dbReference type="PROSITE" id="PS50977"/>
    </source>
</evidence>
<dbReference type="Pfam" id="PF00440">
    <property type="entry name" value="TetR_N"/>
    <property type="match status" value="1"/>
</dbReference>
<accession>A0ABW1Z5X7</accession>
<dbReference type="Pfam" id="PF14246">
    <property type="entry name" value="TetR_C_7"/>
    <property type="match status" value="1"/>
</dbReference>
<organism evidence="4 5">
    <name type="scientific">Granulicella cerasi</name>
    <dbReference type="NCBI Taxonomy" id="741063"/>
    <lineage>
        <taxon>Bacteria</taxon>
        <taxon>Pseudomonadati</taxon>
        <taxon>Acidobacteriota</taxon>
        <taxon>Terriglobia</taxon>
        <taxon>Terriglobales</taxon>
        <taxon>Acidobacteriaceae</taxon>
        <taxon>Granulicella</taxon>
    </lineage>
</organism>
<evidence type="ECO:0000313" key="4">
    <source>
        <dbReference type="EMBL" id="MFC6644544.1"/>
    </source>
</evidence>
<name>A0ABW1Z5X7_9BACT</name>
<dbReference type="PANTHER" id="PTHR30055">
    <property type="entry name" value="HTH-TYPE TRANSCRIPTIONAL REGULATOR RUTR"/>
    <property type="match status" value="1"/>
</dbReference>
<dbReference type="SUPFAM" id="SSF46689">
    <property type="entry name" value="Homeodomain-like"/>
    <property type="match status" value="1"/>
</dbReference>